<evidence type="ECO:0000259" key="7">
    <source>
        <dbReference type="Pfam" id="PF18564"/>
    </source>
</evidence>
<dbReference type="InterPro" id="IPR001547">
    <property type="entry name" value="Glyco_hydro_5"/>
</dbReference>
<dbReference type="Proteomes" id="UP000007797">
    <property type="component" value="Unassembled WGS sequence"/>
</dbReference>
<keyword evidence="3 4" id="KW-0326">Glycosidase</keyword>
<evidence type="ECO:0000256" key="2">
    <source>
        <dbReference type="ARBA" id="ARBA00022801"/>
    </source>
</evidence>
<dbReference type="GeneID" id="14869928"/>
<proteinExistence type="inferred from homology"/>
<dbReference type="InterPro" id="IPR013780">
    <property type="entry name" value="Glyco_hydro_b"/>
</dbReference>
<evidence type="ECO:0000256" key="3">
    <source>
        <dbReference type="ARBA" id="ARBA00023295"/>
    </source>
</evidence>
<keyword evidence="5" id="KW-0732">Signal</keyword>
<dbReference type="GO" id="GO:1901136">
    <property type="term" value="P:carbohydrate derivative catabolic process"/>
    <property type="evidence" value="ECO:0007669"/>
    <property type="project" value="UniProtKB-ARBA"/>
</dbReference>
<evidence type="ECO:0000256" key="5">
    <source>
        <dbReference type="SAM" id="SignalP"/>
    </source>
</evidence>
<dbReference type="GO" id="GO:0004553">
    <property type="term" value="F:hydrolase activity, hydrolyzing O-glycosyl compounds"/>
    <property type="evidence" value="ECO:0007669"/>
    <property type="project" value="InterPro"/>
</dbReference>
<comment type="similarity">
    <text evidence="1 4">Belongs to the glycosyl hydrolase 5 (cellulase A) family.</text>
</comment>
<sequence>MKLLLLLFVVLIVGCSKAFIQVDVNTQNLIDEYGRVRIFHGLNAVYKIFPWHPDTDTFDPQNSLCQEDIDNLVSWGFNAIRLGVMWPGVEPERDEFNQTYVNVMKGIVDTLGDNGIYTIIDFHQDLINRRFCGEGIPDWAVAVPDTRAFPSPVASPYPVDNTTLYPNLEQCLSKEFAQYYFSDQVGAAFQSLYDNVDGILDEFVKYWQLLATTFVDSNTVIGYEIINEPWGGDVYKDPLLLVDLGHADRVNLAPLYNTINRAIRDIDDQHCVMFEKSLVDVYDSQFTPGTPGGIEYNNRQILSYHIYCGTSGSGPRYIGLCDDENEVFLSGAMKDLKRLGGGGFMTEFGAIGNSTKSMEMITYMMEQADRHLQSWTYWQYKFYNDITTSGPEESLYLADGSLDVEKVMTLSRTYARAIAGEPISMYFDITTSQFLFSYKINTAITQPTEIYFNRQFHYSSGVNAQITSGEATLTIISDNIINIIPNSNTINGSIINVSISPSN</sequence>
<evidence type="ECO:0000313" key="8">
    <source>
        <dbReference type="EMBL" id="EGG17200.1"/>
    </source>
</evidence>
<accession>F4Q5E1</accession>
<dbReference type="InterPro" id="IPR052066">
    <property type="entry name" value="Glycosphingolipid_Hydrolases"/>
</dbReference>
<evidence type="ECO:0000313" key="9">
    <source>
        <dbReference type="Proteomes" id="UP000007797"/>
    </source>
</evidence>
<dbReference type="InterPro" id="IPR041036">
    <property type="entry name" value="GH5_C"/>
</dbReference>
<dbReference type="OrthoDB" id="1887033at2759"/>
<evidence type="ECO:0000256" key="4">
    <source>
        <dbReference type="RuleBase" id="RU361153"/>
    </source>
</evidence>
<dbReference type="AlphaFoldDB" id="F4Q5E1"/>
<dbReference type="PANTHER" id="PTHR31308:SF3">
    <property type="entry name" value="ENDOGLYCOCERAMIDASE"/>
    <property type="match status" value="1"/>
</dbReference>
<feature type="signal peptide" evidence="5">
    <location>
        <begin position="1"/>
        <end position="18"/>
    </location>
</feature>
<dbReference type="InterPro" id="IPR017853">
    <property type="entry name" value="GH"/>
</dbReference>
<dbReference type="PANTHER" id="PTHR31308">
    <property type="match status" value="1"/>
</dbReference>
<dbReference type="GO" id="GO:0000272">
    <property type="term" value="P:polysaccharide catabolic process"/>
    <property type="evidence" value="ECO:0007669"/>
    <property type="project" value="InterPro"/>
</dbReference>
<dbReference type="Gene3D" id="2.60.40.1180">
    <property type="entry name" value="Golgi alpha-mannosidase II"/>
    <property type="match status" value="1"/>
</dbReference>
<organism evidence="8 9">
    <name type="scientific">Cavenderia fasciculata</name>
    <name type="common">Slime mold</name>
    <name type="synonym">Dictyostelium fasciculatum</name>
    <dbReference type="NCBI Taxonomy" id="261658"/>
    <lineage>
        <taxon>Eukaryota</taxon>
        <taxon>Amoebozoa</taxon>
        <taxon>Evosea</taxon>
        <taxon>Eumycetozoa</taxon>
        <taxon>Dictyostelia</taxon>
        <taxon>Acytosteliales</taxon>
        <taxon>Cavenderiaceae</taxon>
        <taxon>Cavenderia</taxon>
    </lineage>
</organism>
<dbReference type="EMBL" id="GL883021">
    <property type="protein sequence ID" value="EGG17200.1"/>
    <property type="molecule type" value="Genomic_DNA"/>
</dbReference>
<feature type="domain" description="Glycoside hydrolase family 5 C-terminal" evidence="7">
    <location>
        <begin position="412"/>
        <end position="499"/>
    </location>
</feature>
<protein>
    <recommendedName>
        <fullName evidence="10">Glycoside hydrolase family 5 domain-containing protein</fullName>
    </recommendedName>
</protein>
<dbReference type="Pfam" id="PF18564">
    <property type="entry name" value="Glyco_hydro_5_C"/>
    <property type="match status" value="1"/>
</dbReference>
<gene>
    <name evidence="8" type="ORF">DFA_08187</name>
</gene>
<evidence type="ECO:0008006" key="10">
    <source>
        <dbReference type="Google" id="ProtNLM"/>
    </source>
</evidence>
<evidence type="ECO:0000259" key="6">
    <source>
        <dbReference type="Pfam" id="PF00150"/>
    </source>
</evidence>
<dbReference type="Pfam" id="PF00150">
    <property type="entry name" value="Cellulase"/>
    <property type="match status" value="1"/>
</dbReference>
<feature type="domain" description="Glycoside hydrolase family 5" evidence="6">
    <location>
        <begin position="66"/>
        <end position="381"/>
    </location>
</feature>
<dbReference type="GO" id="GO:0016042">
    <property type="term" value="P:lipid catabolic process"/>
    <property type="evidence" value="ECO:0007669"/>
    <property type="project" value="UniProtKB-ARBA"/>
</dbReference>
<reference evidence="9" key="1">
    <citation type="journal article" date="2011" name="Genome Res.">
        <title>Phylogeny-wide analysis of social amoeba genomes highlights ancient origins for complex intercellular communication.</title>
        <authorList>
            <person name="Heidel A.J."/>
            <person name="Lawal H.M."/>
            <person name="Felder M."/>
            <person name="Schilde C."/>
            <person name="Helps N.R."/>
            <person name="Tunggal B."/>
            <person name="Rivero F."/>
            <person name="John U."/>
            <person name="Schleicher M."/>
            <person name="Eichinger L."/>
            <person name="Platzer M."/>
            <person name="Noegel A.A."/>
            <person name="Schaap P."/>
            <person name="Gloeckner G."/>
        </authorList>
    </citation>
    <scope>NUCLEOTIDE SEQUENCE [LARGE SCALE GENOMIC DNA]</scope>
    <source>
        <strain evidence="9">SH3</strain>
    </source>
</reference>
<dbReference type="STRING" id="1054147.F4Q5E1"/>
<feature type="chain" id="PRO_5003313763" description="Glycoside hydrolase family 5 domain-containing protein" evidence="5">
    <location>
        <begin position="19"/>
        <end position="503"/>
    </location>
</feature>
<dbReference type="KEGG" id="dfa:DFA_08187"/>
<evidence type="ECO:0000256" key="1">
    <source>
        <dbReference type="ARBA" id="ARBA00005641"/>
    </source>
</evidence>
<dbReference type="OMA" id="WSLSYTS"/>
<dbReference type="Gene3D" id="3.20.20.80">
    <property type="entry name" value="Glycosidases"/>
    <property type="match status" value="1"/>
</dbReference>
<keyword evidence="2 4" id="KW-0378">Hydrolase</keyword>
<dbReference type="SUPFAM" id="SSF51445">
    <property type="entry name" value="(Trans)glycosidases"/>
    <property type="match status" value="1"/>
</dbReference>
<keyword evidence="9" id="KW-1185">Reference proteome</keyword>
<dbReference type="RefSeq" id="XP_004355684.1">
    <property type="nucleotide sequence ID" value="XM_004355631.1"/>
</dbReference>
<name>F4Q5E1_CACFS</name>
<dbReference type="PROSITE" id="PS51257">
    <property type="entry name" value="PROKAR_LIPOPROTEIN"/>
    <property type="match status" value="1"/>
</dbReference>